<evidence type="ECO:0000313" key="2">
    <source>
        <dbReference type="EMBL" id="MDO7837002.1"/>
    </source>
</evidence>
<dbReference type="Proteomes" id="UP001176471">
    <property type="component" value="Unassembled WGS sequence"/>
</dbReference>
<proteinExistence type="predicted"/>
<accession>A0ABT8ZR31</accession>
<dbReference type="EMBL" id="JAUQOM010000014">
    <property type="protein sequence ID" value="MDO7837002.1"/>
    <property type="molecule type" value="Genomic_DNA"/>
</dbReference>
<evidence type="ECO:0000313" key="3">
    <source>
        <dbReference type="Proteomes" id="UP001176471"/>
    </source>
</evidence>
<reference evidence="2" key="1">
    <citation type="submission" date="2023-07" db="EMBL/GenBank/DDBJ databases">
        <title>Bacterial whole genome sequence for Sphingobium sp. HBC34.</title>
        <authorList>
            <person name="Le V."/>
            <person name="Ko S.-R."/>
            <person name="Ahn C.-Y."/>
            <person name="Oh H.-M."/>
        </authorList>
    </citation>
    <scope>NUCLEOTIDE SEQUENCE</scope>
    <source>
        <strain evidence="2">HBC34</strain>
    </source>
</reference>
<feature type="compositionally biased region" description="Basic and acidic residues" evidence="1">
    <location>
        <begin position="1"/>
        <end position="12"/>
    </location>
</feature>
<feature type="region of interest" description="Disordered" evidence="1">
    <location>
        <begin position="1"/>
        <end position="29"/>
    </location>
</feature>
<comment type="caution">
    <text evidence="2">The sequence shown here is derived from an EMBL/GenBank/DDBJ whole genome shotgun (WGS) entry which is preliminary data.</text>
</comment>
<keyword evidence="3" id="KW-1185">Reference proteome</keyword>
<protein>
    <submittedName>
        <fullName evidence="2">Uncharacterized protein</fullName>
    </submittedName>
</protein>
<gene>
    <name evidence="2" type="ORF">Q4610_18300</name>
</gene>
<name>A0ABT8ZR31_9SPHN</name>
<organism evidence="2 3">
    <name type="scientific">Sphingobium cyanobacteriorum</name>
    <dbReference type="NCBI Taxonomy" id="3063954"/>
    <lineage>
        <taxon>Bacteria</taxon>
        <taxon>Pseudomonadati</taxon>
        <taxon>Pseudomonadota</taxon>
        <taxon>Alphaproteobacteria</taxon>
        <taxon>Sphingomonadales</taxon>
        <taxon>Sphingomonadaceae</taxon>
        <taxon>Sphingobium</taxon>
    </lineage>
</organism>
<dbReference type="RefSeq" id="WP_019054540.1">
    <property type="nucleotide sequence ID" value="NZ_JAUQOM010000014.1"/>
</dbReference>
<sequence length="83" mass="9135">MSKSGQKVESRPPEMASRAAEASDAIDHLRNDPEIRRALALVLMRQAMKALEEAEEDRACCHLQAAIDSLLERYVDGVPSATN</sequence>
<evidence type="ECO:0000256" key="1">
    <source>
        <dbReference type="SAM" id="MobiDB-lite"/>
    </source>
</evidence>